<dbReference type="Proteomes" id="UP000623509">
    <property type="component" value="Unassembled WGS sequence"/>
</dbReference>
<feature type="domain" description="Methyl-accepting transducer" evidence="11">
    <location>
        <begin position="264"/>
        <end position="500"/>
    </location>
</feature>
<keyword evidence="3 10" id="KW-0812">Transmembrane</keyword>
<keyword evidence="16" id="KW-1185">Reference proteome</keyword>
<evidence type="ECO:0000313" key="13">
    <source>
        <dbReference type="EMBL" id="KAF7597881.1"/>
    </source>
</evidence>
<evidence type="ECO:0000256" key="9">
    <source>
        <dbReference type="SAM" id="MobiDB-lite"/>
    </source>
</evidence>
<keyword evidence="4 10" id="KW-1133">Transmembrane helix</keyword>
<evidence type="ECO:0000259" key="11">
    <source>
        <dbReference type="PROSITE" id="PS50111"/>
    </source>
</evidence>
<dbReference type="GO" id="GO:0005886">
    <property type="term" value="C:plasma membrane"/>
    <property type="evidence" value="ECO:0007669"/>
    <property type="project" value="UniProtKB-SubCell"/>
</dbReference>
<dbReference type="InterPro" id="IPR003660">
    <property type="entry name" value="HAMP_dom"/>
</dbReference>
<dbReference type="SUPFAM" id="SSF58104">
    <property type="entry name" value="Methyl-accepting chemotaxis protein (MCP) signaling domain"/>
    <property type="match status" value="1"/>
</dbReference>
<dbReference type="FunFam" id="1.10.287.950:FF:000001">
    <property type="entry name" value="Methyl-accepting chemotaxis sensory transducer"/>
    <property type="match status" value="1"/>
</dbReference>
<feature type="transmembrane region" description="Helical" evidence="10">
    <location>
        <begin position="6"/>
        <end position="27"/>
    </location>
</feature>
<proteinExistence type="inferred from homology"/>
<protein>
    <submittedName>
        <fullName evidence="14">Uncharacterized protein</fullName>
    </submittedName>
</protein>
<evidence type="ECO:0000256" key="4">
    <source>
        <dbReference type="ARBA" id="ARBA00022989"/>
    </source>
</evidence>
<dbReference type="GO" id="GO:0006935">
    <property type="term" value="P:chemotaxis"/>
    <property type="evidence" value="ECO:0007669"/>
    <property type="project" value="InterPro"/>
</dbReference>
<dbReference type="OrthoDB" id="8555762at2"/>
<reference evidence="13 16" key="1">
    <citation type="submission" date="2016-08" db="EMBL/GenBank/DDBJ databases">
        <title>Candidatus Dactylopiibacterium carminicum genome sequence.</title>
        <authorList>
            <person name="Ramirez-Puebla S.T."/>
            <person name="Ormeno-Orrillo E."/>
            <person name="Vera-Ponce De Leon A."/>
            <person name="Luis L."/>
            <person name="Sanchez-Flores A."/>
            <person name="Monica R."/>
            <person name="Martinez-Romero E."/>
        </authorList>
    </citation>
    <scope>NUCLEOTIDE SEQUENCE [LARGE SCALE GENOMIC DNA]</scope>
    <source>
        <strain evidence="13">END1</strain>
    </source>
</reference>
<dbReference type="EMBL" id="MDUX01000081">
    <property type="protein sequence ID" value="KAF7597881.1"/>
    <property type="molecule type" value="Genomic_DNA"/>
</dbReference>
<evidence type="ECO:0000256" key="6">
    <source>
        <dbReference type="ARBA" id="ARBA00023224"/>
    </source>
</evidence>
<dbReference type="Proteomes" id="UP000216107">
    <property type="component" value="Unassembled WGS sequence"/>
</dbReference>
<dbReference type="SMART" id="SM00283">
    <property type="entry name" value="MA"/>
    <property type="match status" value="1"/>
</dbReference>
<accession>A0A272EP59</accession>
<evidence type="ECO:0000256" key="2">
    <source>
        <dbReference type="ARBA" id="ARBA00022475"/>
    </source>
</evidence>
<gene>
    <name evidence="13" type="ORF">BGI27_16380</name>
    <name evidence="14" type="ORF">CGU29_16295</name>
</gene>
<dbReference type="InterPro" id="IPR004090">
    <property type="entry name" value="Chemotax_Me-accpt_rcpt"/>
</dbReference>
<dbReference type="PANTHER" id="PTHR32089">
    <property type="entry name" value="METHYL-ACCEPTING CHEMOTAXIS PROTEIN MCPB"/>
    <property type="match status" value="1"/>
</dbReference>
<name>A0A272EP59_9RHOO</name>
<evidence type="ECO:0000256" key="1">
    <source>
        <dbReference type="ARBA" id="ARBA00004651"/>
    </source>
</evidence>
<dbReference type="Pfam" id="PF00015">
    <property type="entry name" value="MCPsignal"/>
    <property type="match status" value="1"/>
</dbReference>
<feature type="region of interest" description="Disordered" evidence="9">
    <location>
        <begin position="311"/>
        <end position="332"/>
    </location>
</feature>
<dbReference type="Gene3D" id="3.30.450.20">
    <property type="entry name" value="PAS domain"/>
    <property type="match status" value="1"/>
</dbReference>
<sequence length="537" mass="56778">MKLSTRLAVIISICTLGLLAVGGYGLHSLRASLLKERQAQIENLLKMSVGLFETLEAQVKAGAIGREEAQRQATGFLADFRNGSNYLFARDANNVFVAHVDPKRMGKVDLGAKMDDGRHVVEVYRDALATQGDYAYANIRTAKPGEQGLSDKLNGVTVYKPWGWTIGTGFFTDDINSAFHRDATQMLIVAVLVLGTTIGFATYSARRIYAQLGGEPGYAADVAIRIARGDLSQHLTQAPKGSLVSALNNMQEGIAGMIREVRTQSTALTTAAGALAQTMQDIRQSARQSSDAAASTATSVEEMAASVASIAENASDTENHASRAVSLAREGDRQISAATTEIQQISSQMEATSTQINELAARNQQIGSMADEISEIAEQTNLLALNAAIEAARAGESGRGFAVVADEVRKLAERTTRATQQINATIQAIEADTGATVASVQAVGPQVARGVALAAAAADSLREISQGSEAMLQKIHGIAHATSEQNVTSTSVAAQIERIAGMVEEADQAVRIANEAVASLRIMATDIDSALTRFRLG</sequence>
<evidence type="ECO:0000313" key="16">
    <source>
        <dbReference type="Proteomes" id="UP000623509"/>
    </source>
</evidence>
<evidence type="ECO:0000313" key="15">
    <source>
        <dbReference type="Proteomes" id="UP000216107"/>
    </source>
</evidence>
<evidence type="ECO:0000313" key="14">
    <source>
        <dbReference type="EMBL" id="PAS91460.1"/>
    </source>
</evidence>
<comment type="subcellular location">
    <subcellularLocation>
        <location evidence="1">Cell membrane</location>
        <topology evidence="1">Multi-pass membrane protein</topology>
    </subcellularLocation>
</comment>
<dbReference type="GO" id="GO:0004888">
    <property type="term" value="F:transmembrane signaling receptor activity"/>
    <property type="evidence" value="ECO:0007669"/>
    <property type="project" value="InterPro"/>
</dbReference>
<keyword evidence="2" id="KW-1003">Cell membrane</keyword>
<dbReference type="EMBL" id="NMRN01000083">
    <property type="protein sequence ID" value="PAS91460.1"/>
    <property type="molecule type" value="Genomic_DNA"/>
</dbReference>
<dbReference type="CDD" id="cd11386">
    <property type="entry name" value="MCP_signal"/>
    <property type="match status" value="1"/>
</dbReference>
<evidence type="ECO:0000256" key="8">
    <source>
        <dbReference type="PROSITE-ProRule" id="PRU00284"/>
    </source>
</evidence>
<comment type="caution">
    <text evidence="14">The sequence shown here is derived from an EMBL/GenBank/DDBJ whole genome shotgun (WGS) entry which is preliminary data.</text>
</comment>
<evidence type="ECO:0000256" key="10">
    <source>
        <dbReference type="SAM" id="Phobius"/>
    </source>
</evidence>
<dbReference type="SMART" id="SM01049">
    <property type="entry name" value="Cache_2"/>
    <property type="match status" value="1"/>
</dbReference>
<dbReference type="PRINTS" id="PR00260">
    <property type="entry name" value="CHEMTRNSDUCR"/>
</dbReference>
<reference evidence="14 15" key="2">
    <citation type="submission" date="2017-07" db="EMBL/GenBank/DDBJ databases">
        <title>Candidatus Dactylopiibacterium carminicum, a nitrogen-fixing symbiont of the cochineal insect Dactylopius coccus and Dactylopius opuntiae (Hemiptera: Coccoidea: Dactylopiidae).</title>
        <authorList>
            <person name="Vera A."/>
        </authorList>
    </citation>
    <scope>NUCLEOTIDE SEQUENCE [LARGE SCALE GENOMIC DNA]</scope>
    <source>
        <strain evidence="14 15">NFDCM</strain>
    </source>
</reference>
<evidence type="ECO:0000256" key="3">
    <source>
        <dbReference type="ARBA" id="ARBA00022692"/>
    </source>
</evidence>
<evidence type="ECO:0000259" key="12">
    <source>
        <dbReference type="PROSITE" id="PS50885"/>
    </source>
</evidence>
<dbReference type="RefSeq" id="WP_095525892.1">
    <property type="nucleotide sequence ID" value="NZ_MDUX01000081.1"/>
</dbReference>
<dbReference type="InterPro" id="IPR004089">
    <property type="entry name" value="MCPsignal_dom"/>
</dbReference>
<dbReference type="Gene3D" id="1.10.287.950">
    <property type="entry name" value="Methyl-accepting chemotaxis protein"/>
    <property type="match status" value="1"/>
</dbReference>
<dbReference type="InterPro" id="IPR033480">
    <property type="entry name" value="sCache_2"/>
</dbReference>
<dbReference type="PANTHER" id="PTHR32089:SF112">
    <property type="entry name" value="LYSOZYME-LIKE PROTEIN-RELATED"/>
    <property type="match status" value="1"/>
</dbReference>
<dbReference type="AlphaFoldDB" id="A0A272EP59"/>
<dbReference type="Pfam" id="PF17200">
    <property type="entry name" value="sCache_2"/>
    <property type="match status" value="1"/>
</dbReference>
<dbReference type="PROSITE" id="PS50111">
    <property type="entry name" value="CHEMOTAXIS_TRANSDUC_2"/>
    <property type="match status" value="1"/>
</dbReference>
<keyword evidence="6 8" id="KW-0807">Transducer</keyword>
<keyword evidence="5 10" id="KW-0472">Membrane</keyword>
<organism evidence="14 15">
    <name type="scientific">Candidatus Dactylopiibacterium carminicum</name>
    <dbReference type="NCBI Taxonomy" id="857335"/>
    <lineage>
        <taxon>Bacteria</taxon>
        <taxon>Pseudomonadati</taxon>
        <taxon>Pseudomonadota</taxon>
        <taxon>Betaproteobacteria</taxon>
        <taxon>Rhodocyclales</taxon>
        <taxon>Rhodocyclaceae</taxon>
        <taxon>Candidatus Dactylopiibacterium</taxon>
    </lineage>
</organism>
<evidence type="ECO:0000256" key="5">
    <source>
        <dbReference type="ARBA" id="ARBA00023136"/>
    </source>
</evidence>
<feature type="domain" description="HAMP" evidence="12">
    <location>
        <begin position="220"/>
        <end position="259"/>
    </location>
</feature>
<evidence type="ECO:0000256" key="7">
    <source>
        <dbReference type="ARBA" id="ARBA00029447"/>
    </source>
</evidence>
<dbReference type="GO" id="GO:0007165">
    <property type="term" value="P:signal transduction"/>
    <property type="evidence" value="ECO:0007669"/>
    <property type="project" value="UniProtKB-KW"/>
</dbReference>
<comment type="similarity">
    <text evidence="7">Belongs to the methyl-accepting chemotaxis (MCP) protein family.</text>
</comment>
<dbReference type="PROSITE" id="PS50885">
    <property type="entry name" value="HAMP"/>
    <property type="match status" value="1"/>
</dbReference>